<dbReference type="EMBL" id="RHLQ01000002">
    <property type="protein sequence ID" value="RND01338.1"/>
    <property type="molecule type" value="Genomic_DNA"/>
</dbReference>
<dbReference type="RefSeq" id="WP_122970552.1">
    <property type="nucleotide sequence ID" value="NZ_RHLQ01000002.1"/>
</dbReference>
<name>A0A3M8HFS3_9BACI</name>
<proteinExistence type="predicted"/>
<protein>
    <submittedName>
        <fullName evidence="1">Uncharacterized protein</fullName>
    </submittedName>
</protein>
<dbReference type="Proteomes" id="UP000279909">
    <property type="component" value="Unassembled WGS sequence"/>
</dbReference>
<dbReference type="AlphaFoldDB" id="A0A3M8HFS3"/>
<evidence type="ECO:0000313" key="1">
    <source>
        <dbReference type="EMBL" id="RND01338.1"/>
    </source>
</evidence>
<evidence type="ECO:0000313" key="2">
    <source>
        <dbReference type="Proteomes" id="UP000279909"/>
    </source>
</evidence>
<sequence length="68" mass="7800">MKGNVFMSMNFFIIFGIGIGIYLMVYSFMENIEVSTGIPVILGTLIGYSIYSTYELTKMRRILLELVF</sequence>
<comment type="caution">
    <text evidence="1">The sequence shown here is derived from an EMBL/GenBank/DDBJ whole genome shotgun (WGS) entry which is preliminary data.</text>
</comment>
<gene>
    <name evidence="1" type="ORF">EC501_01650</name>
</gene>
<keyword evidence="2" id="KW-1185">Reference proteome</keyword>
<organism evidence="1 2">
    <name type="scientific">Lysinibacillus halotolerans</name>
    <dbReference type="NCBI Taxonomy" id="1368476"/>
    <lineage>
        <taxon>Bacteria</taxon>
        <taxon>Bacillati</taxon>
        <taxon>Bacillota</taxon>
        <taxon>Bacilli</taxon>
        <taxon>Bacillales</taxon>
        <taxon>Bacillaceae</taxon>
        <taxon>Lysinibacillus</taxon>
    </lineage>
</organism>
<accession>A0A3M8HFS3</accession>
<reference evidence="1 2" key="1">
    <citation type="journal article" date="2014" name="Int. J. Syst. Evol. Microbiol.">
        <title>Lysinibacillus halotolerans sp. nov., isolated from saline-alkaline soil.</title>
        <authorList>
            <person name="Kong D."/>
            <person name="Wang Y."/>
            <person name="Zhao B."/>
            <person name="Li Y."/>
            <person name="Song J."/>
            <person name="Zhai Y."/>
            <person name="Zhang C."/>
            <person name="Wang H."/>
            <person name="Chen X."/>
            <person name="Zhao B."/>
            <person name="Ruan Z."/>
        </authorList>
    </citation>
    <scope>NUCLEOTIDE SEQUENCE [LARGE SCALE GENOMIC DNA]</scope>
    <source>
        <strain evidence="1 2">MCCC 1A12703</strain>
    </source>
</reference>